<dbReference type="PROSITE" id="PS50977">
    <property type="entry name" value="HTH_TETR_2"/>
    <property type="match status" value="1"/>
</dbReference>
<feature type="DNA-binding region" description="H-T-H motif" evidence="2">
    <location>
        <begin position="29"/>
        <end position="48"/>
    </location>
</feature>
<dbReference type="GO" id="GO:0003677">
    <property type="term" value="F:DNA binding"/>
    <property type="evidence" value="ECO:0007669"/>
    <property type="project" value="UniProtKB-UniRule"/>
</dbReference>
<evidence type="ECO:0000259" key="3">
    <source>
        <dbReference type="PROSITE" id="PS50977"/>
    </source>
</evidence>
<dbReference type="Pfam" id="PF00440">
    <property type="entry name" value="TetR_N"/>
    <property type="match status" value="1"/>
</dbReference>
<dbReference type="EMBL" id="SBAP01000007">
    <property type="protein sequence ID" value="RXZ70543.1"/>
    <property type="molecule type" value="Genomic_DNA"/>
</dbReference>
<sequence length="194" mass="22806">MGRDVLFDKNQILKAAFLVFKQNGVDGFTIRNIAAALDSSTSPIYYHFKSLDELENAMVEEIQELFLEPIRKYEDYYTYENLTVAFVLFSRKHRKLFQAIFLTSSPRLGNPVREKIYHALNHILSKDRKFNWERDKGDLLFSDGLALLFYNSSERWSKEDDIEKEVRSLLYLRKHKIPLETSNIGSLSNRVDKE</sequence>
<dbReference type="SUPFAM" id="SSF46689">
    <property type="entry name" value="Homeodomain-like"/>
    <property type="match status" value="1"/>
</dbReference>
<evidence type="ECO:0000313" key="5">
    <source>
        <dbReference type="Proteomes" id="UP000289216"/>
    </source>
</evidence>
<protein>
    <submittedName>
        <fullName evidence="4">TetR/AcrR family transcriptional regulator</fullName>
    </submittedName>
</protein>
<dbReference type="Proteomes" id="UP000289216">
    <property type="component" value="Unassembled WGS sequence"/>
</dbReference>
<feature type="domain" description="HTH tetR-type" evidence="3">
    <location>
        <begin position="6"/>
        <end position="66"/>
    </location>
</feature>
<comment type="caution">
    <text evidence="4">The sequence shown here is derived from an EMBL/GenBank/DDBJ whole genome shotgun (WGS) entry which is preliminary data.</text>
</comment>
<proteinExistence type="predicted"/>
<dbReference type="InterPro" id="IPR001647">
    <property type="entry name" value="HTH_TetR"/>
</dbReference>
<dbReference type="RefSeq" id="WP_129490719.1">
    <property type="nucleotide sequence ID" value="NZ_SBAP01000007.1"/>
</dbReference>
<evidence type="ECO:0000313" key="4">
    <source>
        <dbReference type="EMBL" id="RXZ70543.1"/>
    </source>
</evidence>
<evidence type="ECO:0000256" key="2">
    <source>
        <dbReference type="PROSITE-ProRule" id="PRU00335"/>
    </source>
</evidence>
<reference evidence="4 5" key="1">
    <citation type="submission" date="2019-01" db="EMBL/GenBank/DDBJ databases">
        <title>Fusobacterium necrophorum Isolated From the Uterus of Dairy Cows.</title>
        <authorList>
            <person name="Francis A.M."/>
        </authorList>
    </citation>
    <scope>NUCLEOTIDE SEQUENCE [LARGE SCALE GENOMIC DNA]</scope>
    <source>
        <strain evidence="4 5">KG35</strain>
    </source>
</reference>
<dbReference type="InterPro" id="IPR009057">
    <property type="entry name" value="Homeodomain-like_sf"/>
</dbReference>
<dbReference type="AlphaFoldDB" id="A0A4Q2L2B3"/>
<organism evidence="4 5">
    <name type="scientific">Fusobacterium necrophorum</name>
    <dbReference type="NCBI Taxonomy" id="859"/>
    <lineage>
        <taxon>Bacteria</taxon>
        <taxon>Fusobacteriati</taxon>
        <taxon>Fusobacteriota</taxon>
        <taxon>Fusobacteriia</taxon>
        <taxon>Fusobacteriales</taxon>
        <taxon>Fusobacteriaceae</taxon>
        <taxon>Fusobacterium</taxon>
    </lineage>
</organism>
<gene>
    <name evidence="4" type="ORF">EPT53_03370</name>
</gene>
<dbReference type="Gene3D" id="1.10.357.10">
    <property type="entry name" value="Tetracycline Repressor, domain 2"/>
    <property type="match status" value="1"/>
</dbReference>
<keyword evidence="1 2" id="KW-0238">DNA-binding</keyword>
<evidence type="ECO:0000256" key="1">
    <source>
        <dbReference type="ARBA" id="ARBA00023125"/>
    </source>
</evidence>
<name>A0A4Q2L2B3_9FUSO</name>
<accession>A0A4Q2L2B3</accession>